<dbReference type="GO" id="GO:0016787">
    <property type="term" value="F:hydrolase activity"/>
    <property type="evidence" value="ECO:0007669"/>
    <property type="project" value="InterPro"/>
</dbReference>
<dbReference type="PANTHER" id="PTHR11575">
    <property type="entry name" value="5'-NUCLEOTIDASE-RELATED"/>
    <property type="match status" value="1"/>
</dbReference>
<evidence type="ECO:0000313" key="3">
    <source>
        <dbReference type="EMBL" id="AWV90568.1"/>
    </source>
</evidence>
<dbReference type="SUPFAM" id="SSF48695">
    <property type="entry name" value="Multiheme cytochromes"/>
    <property type="match status" value="1"/>
</dbReference>
<dbReference type="CDD" id="cd08168">
    <property type="entry name" value="Cytochrom_C3"/>
    <property type="match status" value="1"/>
</dbReference>
<dbReference type="SUPFAM" id="SSF56300">
    <property type="entry name" value="Metallo-dependent phosphatases"/>
    <property type="match status" value="1"/>
</dbReference>
<dbReference type="PANTHER" id="PTHR11575:SF24">
    <property type="entry name" value="5'-NUCLEOTIDASE"/>
    <property type="match status" value="1"/>
</dbReference>
<accession>A0A2Z4FPG9</accession>
<feature type="signal peptide" evidence="2">
    <location>
        <begin position="1"/>
        <end position="22"/>
    </location>
</feature>
<dbReference type="EMBL" id="CP030032">
    <property type="protein sequence ID" value="AWV90568.1"/>
    <property type="molecule type" value="Genomic_DNA"/>
</dbReference>
<keyword evidence="4" id="KW-1185">Reference proteome</keyword>
<protein>
    <submittedName>
        <fullName evidence="3">Uncharacterized protein</fullName>
    </submittedName>
</protein>
<dbReference type="RefSeq" id="WP_111336086.1">
    <property type="nucleotide sequence ID" value="NZ_CP030032.1"/>
</dbReference>
<evidence type="ECO:0000256" key="2">
    <source>
        <dbReference type="SAM" id="SignalP"/>
    </source>
</evidence>
<feature type="chain" id="PRO_5043556955" evidence="2">
    <location>
        <begin position="23"/>
        <end position="585"/>
    </location>
</feature>
<dbReference type="InterPro" id="IPR006179">
    <property type="entry name" value="5_nucleotidase/apyrase"/>
</dbReference>
<evidence type="ECO:0000256" key="1">
    <source>
        <dbReference type="SAM" id="MobiDB-lite"/>
    </source>
</evidence>
<keyword evidence="2" id="KW-0732">Signal</keyword>
<reference evidence="3 4" key="1">
    <citation type="submission" date="2018-06" db="EMBL/GenBank/DDBJ databases">
        <title>Lujinxingia sediminis gen. nov. sp. nov., a new facultative anaerobic member of the class Deltaproteobacteria, and proposal of Lujinxingaceae fam. nov.</title>
        <authorList>
            <person name="Guo L.-Y."/>
            <person name="Li C.-M."/>
            <person name="Wang S."/>
            <person name="Du Z.-J."/>
        </authorList>
    </citation>
    <scope>NUCLEOTIDE SEQUENCE [LARGE SCALE GENOMIC DNA]</scope>
    <source>
        <strain evidence="3 4">FA350</strain>
    </source>
</reference>
<dbReference type="InterPro" id="IPR023155">
    <property type="entry name" value="Cyt_c-552/4"/>
</dbReference>
<feature type="compositionally biased region" description="Low complexity" evidence="1">
    <location>
        <begin position="52"/>
        <end position="64"/>
    </location>
</feature>
<feature type="region of interest" description="Disordered" evidence="1">
    <location>
        <begin position="32"/>
        <end position="66"/>
    </location>
</feature>
<feature type="compositionally biased region" description="Basic and acidic residues" evidence="1">
    <location>
        <begin position="32"/>
        <end position="50"/>
    </location>
</feature>
<dbReference type="AlphaFoldDB" id="A0A2Z4FPG9"/>
<name>A0A2Z4FPG9_9DELT</name>
<sequence length="585" mass="62514">MKNTKRWTILILILGAWALVLAQSCDRTAKRADGSSSAVEKDGEQAKEDGDAAAAEGDLPGEAAPGTIAVESPGPSAPAVFFLAGLKGYLEPCGCSAEILLGGIERLTGYVDAAQKLHPASTMLDGGDMLFEFAEIEEHDIPQVKAKAEVIVAAQKRFGTQVTVPGELDFALGSAFYLEKLEAAGVEPIAANLTIAGKKLEAGRIIEVGDIKLGVVGAVEPRHYEGLEDVATTEPVEAVKKAVAALKKDGATTTLLIMHGDLAATRAVLNAVDGIDFGVVGHAPRESDEVQQAGGGFTLEAFDQGRYLGVLKLYERDAQGAYSNAGAASVSEIEKLERVIEHKQGQVDRFPPSKRHENPPILARLQDDIKDLKEQVVALKSASLNVPESGNAFIYRPIAMVPGLPINEAMESERRVFNESLKSLQMAVKREVVPPKEGEAFYVGTNNCATCHVGAKKFWDGTAHAKAVKTLEDRDKLFDQSCIGCHVVGYEKPGGSVIGKLHYEAKLGERTIQKDLENVGCENCHGPGSAHMAMPVDAAGKPQFINPTPTVTQCMECHVPEHSPKFNFDAYVKDITGAGHEFKSK</sequence>
<dbReference type="InterPro" id="IPR029052">
    <property type="entry name" value="Metallo-depent_PP-like"/>
</dbReference>
<gene>
    <name evidence="3" type="ORF">DN745_15025</name>
</gene>
<dbReference type="KEGG" id="bsed:DN745_15025"/>
<dbReference type="Pfam" id="PF13435">
    <property type="entry name" value="Cytochrome_C554"/>
    <property type="match status" value="1"/>
</dbReference>
<proteinExistence type="predicted"/>
<dbReference type="GO" id="GO:0009166">
    <property type="term" value="P:nucleotide catabolic process"/>
    <property type="evidence" value="ECO:0007669"/>
    <property type="project" value="InterPro"/>
</dbReference>
<dbReference type="Gene3D" id="1.10.1130.10">
    <property type="entry name" value="Flavocytochrome C3, Chain A"/>
    <property type="match status" value="1"/>
</dbReference>
<evidence type="ECO:0000313" key="4">
    <source>
        <dbReference type="Proteomes" id="UP000249799"/>
    </source>
</evidence>
<dbReference type="Proteomes" id="UP000249799">
    <property type="component" value="Chromosome"/>
</dbReference>
<dbReference type="PROSITE" id="PS51257">
    <property type="entry name" value="PROKAR_LIPOPROTEIN"/>
    <property type="match status" value="1"/>
</dbReference>
<organism evidence="3 4">
    <name type="scientific">Bradymonas sediminis</name>
    <dbReference type="NCBI Taxonomy" id="1548548"/>
    <lineage>
        <taxon>Bacteria</taxon>
        <taxon>Deltaproteobacteria</taxon>
        <taxon>Bradymonadales</taxon>
        <taxon>Bradymonadaceae</taxon>
        <taxon>Bradymonas</taxon>
    </lineage>
</organism>
<dbReference type="OrthoDB" id="9814800at2"/>
<dbReference type="Gene3D" id="3.60.21.10">
    <property type="match status" value="1"/>
</dbReference>
<dbReference type="InterPro" id="IPR036280">
    <property type="entry name" value="Multihaem_cyt_sf"/>
</dbReference>